<accession>S7J3W3</accession>
<feature type="non-terminal residue" evidence="1">
    <location>
        <position position="1"/>
    </location>
</feature>
<reference evidence="1 2" key="1">
    <citation type="submission" date="2013-04" db="EMBL/GenBank/DDBJ databases">
        <title>Genome sequence of Chlamydia psittaci 10-1398/11.</title>
        <authorList>
            <person name="Huot-Creasy H."/>
            <person name="McCracken C.L."/>
            <person name="Humphries M."/>
            <person name="Sachse K."/>
            <person name="Laroucau K."/>
            <person name="Bavoil P."/>
            <person name="Myers G.S."/>
        </authorList>
    </citation>
    <scope>NUCLEOTIDE SEQUENCE [LARGE SCALE GENOMIC DNA]</scope>
    <source>
        <strain evidence="1 2">10_1398_11</strain>
    </source>
</reference>
<name>S7J3W3_9CHLA</name>
<comment type="caution">
    <text evidence="1">The sequence shown here is derived from an EMBL/GenBank/DDBJ whole genome shotgun (WGS) entry which is preliminary data.</text>
</comment>
<evidence type="ECO:0000313" key="2">
    <source>
        <dbReference type="Proteomes" id="UP000016200"/>
    </source>
</evidence>
<gene>
    <name evidence="1" type="ORF">CP10139811_1072</name>
</gene>
<proteinExistence type="predicted"/>
<protein>
    <submittedName>
        <fullName evidence="1">Uncharacterized protein</fullName>
    </submittedName>
</protein>
<sequence>RKTPHLTKTHTFSLPKSPI</sequence>
<dbReference type="AlphaFoldDB" id="S7J3W3"/>
<dbReference type="EMBL" id="ATNB01000158">
    <property type="protein sequence ID" value="EPP34913.1"/>
    <property type="molecule type" value="Genomic_DNA"/>
</dbReference>
<dbReference type="Proteomes" id="UP000016200">
    <property type="component" value="Unassembled WGS sequence"/>
</dbReference>
<dbReference type="HOGENOM" id="CLU_221981_0_0_0"/>
<evidence type="ECO:0000313" key="1">
    <source>
        <dbReference type="EMBL" id="EPP34913.1"/>
    </source>
</evidence>
<organism evidence="1 2">
    <name type="scientific">Chlamydia ibidis</name>
    <dbReference type="NCBI Taxonomy" id="1405396"/>
    <lineage>
        <taxon>Bacteria</taxon>
        <taxon>Pseudomonadati</taxon>
        <taxon>Chlamydiota</taxon>
        <taxon>Chlamydiia</taxon>
        <taxon>Chlamydiales</taxon>
        <taxon>Chlamydiaceae</taxon>
        <taxon>Chlamydia/Chlamydophila group</taxon>
        <taxon>Chlamydia</taxon>
    </lineage>
</organism>